<proteinExistence type="predicted"/>
<protein>
    <submittedName>
        <fullName evidence="1">Uncharacterized protein</fullName>
    </submittedName>
</protein>
<dbReference type="EMBL" id="QFQZ01000012">
    <property type="protein sequence ID" value="PZR35798.1"/>
    <property type="molecule type" value="Genomic_DNA"/>
</dbReference>
<gene>
    <name evidence="1" type="ORF">DI526_05785</name>
</gene>
<organism evidence="1 2">
    <name type="scientific">Caulobacter segnis</name>
    <dbReference type="NCBI Taxonomy" id="88688"/>
    <lineage>
        <taxon>Bacteria</taxon>
        <taxon>Pseudomonadati</taxon>
        <taxon>Pseudomonadota</taxon>
        <taxon>Alphaproteobacteria</taxon>
        <taxon>Caulobacterales</taxon>
        <taxon>Caulobacteraceae</taxon>
        <taxon>Caulobacter</taxon>
    </lineage>
</organism>
<reference evidence="1 2" key="1">
    <citation type="submission" date="2017-08" db="EMBL/GenBank/DDBJ databases">
        <title>Infants hospitalized years apart are colonized by the same room-sourced microbial strains.</title>
        <authorList>
            <person name="Brooks B."/>
            <person name="Olm M.R."/>
            <person name="Firek B.A."/>
            <person name="Baker R."/>
            <person name="Thomas B.C."/>
            <person name="Morowitz M.J."/>
            <person name="Banfield J.F."/>
        </authorList>
    </citation>
    <scope>NUCLEOTIDE SEQUENCE [LARGE SCALE GENOMIC DNA]</scope>
    <source>
        <strain evidence="1">S2_003_000_R2_4</strain>
    </source>
</reference>
<comment type="caution">
    <text evidence="1">The sequence shown here is derived from an EMBL/GenBank/DDBJ whole genome shotgun (WGS) entry which is preliminary data.</text>
</comment>
<dbReference type="AlphaFoldDB" id="A0A2W5WP53"/>
<accession>A0A2W5WP53</accession>
<evidence type="ECO:0000313" key="2">
    <source>
        <dbReference type="Proteomes" id="UP000249393"/>
    </source>
</evidence>
<name>A0A2W5WP53_9CAUL</name>
<sequence length="86" mass="9602">MVAMHHIRNQSITMADLVQMGGDDERGSPLLGRSLERTFGLFLEPSKVHPDALSWVGQEVDPDDRRRKYLKLSKLGETAVAKILGD</sequence>
<evidence type="ECO:0000313" key="1">
    <source>
        <dbReference type="EMBL" id="PZR35798.1"/>
    </source>
</evidence>
<dbReference type="Proteomes" id="UP000249393">
    <property type="component" value="Unassembled WGS sequence"/>
</dbReference>